<dbReference type="OrthoDB" id="3858771at2759"/>
<feature type="compositionally biased region" description="Basic and acidic residues" evidence="1">
    <location>
        <begin position="29"/>
        <end position="42"/>
    </location>
</feature>
<accession>A0A3M7FJF1</accession>
<dbReference type="AlphaFoldDB" id="A0A3M7FJF1"/>
<comment type="caution">
    <text evidence="2">The sequence shown here is derived from an EMBL/GenBank/DDBJ whole genome shotgun (WGS) entry which is preliminary data.</text>
</comment>
<evidence type="ECO:0000313" key="3">
    <source>
        <dbReference type="Proteomes" id="UP000268823"/>
    </source>
</evidence>
<gene>
    <name evidence="2" type="ORF">D0861_04567</name>
</gene>
<evidence type="ECO:0000313" key="2">
    <source>
        <dbReference type="EMBL" id="RMY88933.1"/>
    </source>
</evidence>
<name>A0A3M7FJF1_HORWE</name>
<reference evidence="2 3" key="1">
    <citation type="journal article" date="2018" name="BMC Genomics">
        <title>Genomic evidence for intraspecific hybridization in a clonal and extremely halotolerant yeast.</title>
        <authorList>
            <person name="Gostincar C."/>
            <person name="Stajich J.E."/>
            <person name="Zupancic J."/>
            <person name="Zalar P."/>
            <person name="Gunde-Cimerman N."/>
        </authorList>
    </citation>
    <scope>NUCLEOTIDE SEQUENCE [LARGE SCALE GENOMIC DNA]</scope>
    <source>
        <strain evidence="2 3">EXF-2788</strain>
    </source>
</reference>
<proteinExistence type="predicted"/>
<organism evidence="2 3">
    <name type="scientific">Hortaea werneckii</name>
    <name type="common">Black yeast</name>
    <name type="synonym">Cladosporium werneckii</name>
    <dbReference type="NCBI Taxonomy" id="91943"/>
    <lineage>
        <taxon>Eukaryota</taxon>
        <taxon>Fungi</taxon>
        <taxon>Dikarya</taxon>
        <taxon>Ascomycota</taxon>
        <taxon>Pezizomycotina</taxon>
        <taxon>Dothideomycetes</taxon>
        <taxon>Dothideomycetidae</taxon>
        <taxon>Mycosphaerellales</taxon>
        <taxon>Teratosphaeriaceae</taxon>
        <taxon>Hortaea</taxon>
    </lineage>
</organism>
<protein>
    <submittedName>
        <fullName evidence="2">Uncharacterized protein</fullName>
    </submittedName>
</protein>
<dbReference type="EMBL" id="QWIR01000072">
    <property type="protein sequence ID" value="RMY88933.1"/>
    <property type="molecule type" value="Genomic_DNA"/>
</dbReference>
<dbReference type="VEuPathDB" id="FungiDB:BTJ68_00530"/>
<feature type="region of interest" description="Disordered" evidence="1">
    <location>
        <begin position="1"/>
        <end position="55"/>
    </location>
</feature>
<evidence type="ECO:0000256" key="1">
    <source>
        <dbReference type="SAM" id="MobiDB-lite"/>
    </source>
</evidence>
<dbReference type="Proteomes" id="UP000268823">
    <property type="component" value="Unassembled WGS sequence"/>
</dbReference>
<sequence>MPTIEDAEKGMTPTTLPPSYKSSQTYHGASRDVAIEKSDANTDRSNGSTHHDPAMTENHATHLSASDAPGADIGNEPDLDDPTCFALFLRDATPAVRCFFAVHSVGFVCVLYHLVVASLGEDCAQAPELTAYLDYLLGAVMGMICAKFPTFRGLHHNFDDSEGAEWVLAGLGWWLAMIVGS</sequence>